<organism evidence="3 4">
    <name type="scientific">Algoriphagus sediminis</name>
    <dbReference type="NCBI Taxonomy" id="3057113"/>
    <lineage>
        <taxon>Bacteria</taxon>
        <taxon>Pseudomonadati</taxon>
        <taxon>Bacteroidota</taxon>
        <taxon>Cytophagia</taxon>
        <taxon>Cytophagales</taxon>
        <taxon>Cyclobacteriaceae</taxon>
        <taxon>Algoriphagus</taxon>
    </lineage>
</organism>
<feature type="transmembrane region" description="Helical" evidence="1">
    <location>
        <begin position="7"/>
        <end position="25"/>
    </location>
</feature>
<keyword evidence="4" id="KW-1185">Reference proteome</keyword>
<keyword evidence="3" id="KW-0378">Hydrolase</keyword>
<evidence type="ECO:0000259" key="2">
    <source>
        <dbReference type="Pfam" id="PF02517"/>
    </source>
</evidence>
<keyword evidence="3" id="KW-0645">Protease</keyword>
<feature type="domain" description="CAAX prenyl protease 2/Lysostaphin resistance protein A-like" evidence="2">
    <location>
        <begin position="107"/>
        <end position="203"/>
    </location>
</feature>
<dbReference type="EC" id="3.4.-.-" evidence="3"/>
<keyword evidence="3" id="KW-0482">Metalloprotease</keyword>
<feature type="transmembrane region" description="Helical" evidence="1">
    <location>
        <begin position="80"/>
        <end position="99"/>
    </location>
</feature>
<comment type="caution">
    <text evidence="3">The sequence shown here is derived from an EMBL/GenBank/DDBJ whole genome shotgun (WGS) entry which is preliminary data.</text>
</comment>
<accession>A0ABT7YA11</accession>
<sequence length="263" mass="29931">MSTNQILKSLAVFASVLLSYNFWNIVSYFSLDSVQIVTNPYLDSFLFNCLWAAPVVITSFLLFGKEALEISGIMRSPLKGLFIGLTCCVPLFIIFAFAFPMNENFNPFYVFQNSLLSGFFEELIFRTFFFGALYGLLRWRFWPAVLLNAAIFSYGHLYQAHDFLSSFLTIFVTSIGAIWFAWLYIRWNYSIWVPMVLHTLMNLSWHLFSVADGTAGGGVISYVARASVIAVSIYLTLKYTPPMKPITGEEESEKKPEKLGLSF</sequence>
<dbReference type="Pfam" id="PF02517">
    <property type="entry name" value="Rce1-like"/>
    <property type="match status" value="1"/>
</dbReference>
<dbReference type="GO" id="GO:0008237">
    <property type="term" value="F:metallopeptidase activity"/>
    <property type="evidence" value="ECO:0007669"/>
    <property type="project" value="UniProtKB-KW"/>
</dbReference>
<feature type="transmembrane region" description="Helical" evidence="1">
    <location>
        <begin position="45"/>
        <end position="68"/>
    </location>
</feature>
<evidence type="ECO:0000313" key="4">
    <source>
        <dbReference type="Proteomes" id="UP001171916"/>
    </source>
</evidence>
<proteinExistence type="predicted"/>
<keyword evidence="1" id="KW-0812">Transmembrane</keyword>
<reference evidence="3" key="1">
    <citation type="submission" date="2023-06" db="EMBL/GenBank/DDBJ databases">
        <title>Robiginitalea aurantiacus sp. nov. and Algoriphagus sediminis sp. nov., isolated from coastal sediment.</title>
        <authorList>
            <person name="Zhou Z.Y."/>
            <person name="An J."/>
            <person name="Jia Y.W."/>
            <person name="Du Z.J."/>
        </authorList>
    </citation>
    <scope>NUCLEOTIDE SEQUENCE</scope>
    <source>
        <strain evidence="3">C2-7</strain>
    </source>
</reference>
<protein>
    <submittedName>
        <fullName evidence="3">CPBP family intramembrane metalloprotease</fullName>
        <ecNumber evidence="3">3.4.-.-</ecNumber>
    </submittedName>
</protein>
<dbReference type="Proteomes" id="UP001171916">
    <property type="component" value="Unassembled WGS sequence"/>
</dbReference>
<feature type="transmembrane region" description="Helical" evidence="1">
    <location>
        <begin position="219"/>
        <end position="237"/>
    </location>
</feature>
<feature type="transmembrane region" description="Helical" evidence="1">
    <location>
        <begin position="163"/>
        <end position="182"/>
    </location>
</feature>
<keyword evidence="1" id="KW-0472">Membrane</keyword>
<name>A0ABT7YA11_9BACT</name>
<gene>
    <name evidence="3" type="ORF">QVH07_04280</name>
</gene>
<dbReference type="InterPro" id="IPR003675">
    <property type="entry name" value="Rce1/LyrA-like_dom"/>
</dbReference>
<feature type="transmembrane region" description="Helical" evidence="1">
    <location>
        <begin position="111"/>
        <end position="134"/>
    </location>
</feature>
<evidence type="ECO:0000313" key="3">
    <source>
        <dbReference type="EMBL" id="MDN3203348.1"/>
    </source>
</evidence>
<keyword evidence="1" id="KW-1133">Transmembrane helix</keyword>
<dbReference type="RefSeq" id="WP_289998912.1">
    <property type="nucleotide sequence ID" value="NZ_JAUEPH010000002.1"/>
</dbReference>
<dbReference type="EMBL" id="JAUEPH010000002">
    <property type="protein sequence ID" value="MDN3203348.1"/>
    <property type="molecule type" value="Genomic_DNA"/>
</dbReference>
<evidence type="ECO:0000256" key="1">
    <source>
        <dbReference type="SAM" id="Phobius"/>
    </source>
</evidence>